<protein>
    <submittedName>
        <fullName evidence="1">Uncharacterized protein</fullName>
    </submittedName>
</protein>
<keyword evidence="2" id="KW-1185">Reference proteome</keyword>
<name>L8HHS1_ACACF</name>
<dbReference type="RefSeq" id="XP_004356630.1">
    <property type="nucleotide sequence ID" value="XM_004356577.1"/>
</dbReference>
<dbReference type="VEuPathDB" id="AmoebaDB:ACA1_173880"/>
<reference evidence="1 2" key="1">
    <citation type="journal article" date="2013" name="Genome Biol.">
        <title>Genome of Acanthamoeba castellanii highlights extensive lateral gene transfer and early evolution of tyrosine kinase signaling.</title>
        <authorList>
            <person name="Clarke M."/>
            <person name="Lohan A.J."/>
            <person name="Liu B."/>
            <person name="Lagkouvardos I."/>
            <person name="Roy S."/>
            <person name="Zafar N."/>
            <person name="Bertelli C."/>
            <person name="Schilde C."/>
            <person name="Kianianmomeni A."/>
            <person name="Burglin T.R."/>
            <person name="Frech C."/>
            <person name="Turcotte B."/>
            <person name="Kopec K.O."/>
            <person name="Synnott J.M."/>
            <person name="Choo C."/>
            <person name="Paponov I."/>
            <person name="Finkler A."/>
            <person name="Soon Heng Tan C."/>
            <person name="Hutchins A.P."/>
            <person name="Weinmeier T."/>
            <person name="Rattei T."/>
            <person name="Chu J.S."/>
            <person name="Gimenez G."/>
            <person name="Irimia M."/>
            <person name="Rigden D.J."/>
            <person name="Fitzpatrick D.A."/>
            <person name="Lorenzo-Morales J."/>
            <person name="Bateman A."/>
            <person name="Chiu C.H."/>
            <person name="Tang P."/>
            <person name="Hegemann P."/>
            <person name="Fromm H."/>
            <person name="Raoult D."/>
            <person name="Greub G."/>
            <person name="Miranda-Saavedra D."/>
            <person name="Chen N."/>
            <person name="Nash P."/>
            <person name="Ginger M.L."/>
            <person name="Horn M."/>
            <person name="Schaap P."/>
            <person name="Caler L."/>
            <person name="Loftus B."/>
        </authorList>
    </citation>
    <scope>NUCLEOTIDE SEQUENCE [LARGE SCALE GENOMIC DNA]</scope>
    <source>
        <strain evidence="1 2">Neff</strain>
    </source>
</reference>
<proteinExistence type="predicted"/>
<dbReference type="GeneID" id="14925755"/>
<gene>
    <name evidence="1" type="ORF">ACA1_173880</name>
</gene>
<sequence length="141" mass="15835">MKGTNRSSSLYQPFLDEDEVREEAGSGVVLFHRRSWHPWDLLSGQVVTITTHAIRVEASPTMMCCGSKRTKSSLPLADVRDLALQPGCLGTLWPTIFVYSRHDPHLPALRLRTLRGATEVFKALREAVSEVHSRELMGHDL</sequence>
<evidence type="ECO:0000313" key="1">
    <source>
        <dbReference type="EMBL" id="ELR24730.1"/>
    </source>
</evidence>
<accession>L8HHS1</accession>
<evidence type="ECO:0000313" key="2">
    <source>
        <dbReference type="Proteomes" id="UP000011083"/>
    </source>
</evidence>
<dbReference type="EMBL" id="KB007811">
    <property type="protein sequence ID" value="ELR24730.1"/>
    <property type="molecule type" value="Genomic_DNA"/>
</dbReference>
<dbReference type="AlphaFoldDB" id="L8HHS1"/>
<dbReference type="Proteomes" id="UP000011083">
    <property type="component" value="Unassembled WGS sequence"/>
</dbReference>
<dbReference type="KEGG" id="acan:ACA1_173880"/>
<organism evidence="1 2">
    <name type="scientific">Acanthamoeba castellanii (strain ATCC 30010 / Neff)</name>
    <dbReference type="NCBI Taxonomy" id="1257118"/>
    <lineage>
        <taxon>Eukaryota</taxon>
        <taxon>Amoebozoa</taxon>
        <taxon>Discosea</taxon>
        <taxon>Longamoebia</taxon>
        <taxon>Centramoebida</taxon>
        <taxon>Acanthamoebidae</taxon>
        <taxon>Acanthamoeba</taxon>
    </lineage>
</organism>